<dbReference type="InterPro" id="IPR025751">
    <property type="entry name" value="RsbRD_N_dom"/>
</dbReference>
<gene>
    <name evidence="2" type="ORF">H206_05470</name>
</gene>
<dbReference type="Proteomes" id="UP000287853">
    <property type="component" value="Unassembled WGS sequence"/>
</dbReference>
<dbReference type="AlphaFoldDB" id="A0A444J4E1"/>
<dbReference type="InterPro" id="IPR006569">
    <property type="entry name" value="CID_dom"/>
</dbReference>
<evidence type="ECO:0000259" key="1">
    <source>
        <dbReference type="PROSITE" id="PS51391"/>
    </source>
</evidence>
<protein>
    <submittedName>
        <fullName evidence="2">RsbT co-antagonist protein rsbRD N-terminal domain-containing protein</fullName>
    </submittedName>
</protein>
<accession>A0A444J4E1</accession>
<proteinExistence type="predicted"/>
<dbReference type="PROSITE" id="PS51391">
    <property type="entry name" value="CID"/>
    <property type="match status" value="1"/>
</dbReference>
<organism evidence="2 3">
    <name type="scientific">Candidatus Electrothrix aarhusensis</name>
    <dbReference type="NCBI Taxonomy" id="1859131"/>
    <lineage>
        <taxon>Bacteria</taxon>
        <taxon>Pseudomonadati</taxon>
        <taxon>Thermodesulfobacteriota</taxon>
        <taxon>Desulfobulbia</taxon>
        <taxon>Desulfobulbales</taxon>
        <taxon>Desulfobulbaceae</taxon>
        <taxon>Candidatus Electrothrix</taxon>
    </lineage>
</organism>
<keyword evidence="3" id="KW-1185">Reference proteome</keyword>
<reference evidence="2 3" key="1">
    <citation type="submission" date="2017-01" db="EMBL/GenBank/DDBJ databases">
        <title>The cable genome- insights into the physiology and evolution of filamentous bacteria capable of sulfide oxidation via long distance electron transfer.</title>
        <authorList>
            <person name="Schreiber L."/>
            <person name="Bjerg J.T."/>
            <person name="Boggild A."/>
            <person name="Van De Vossenberg J."/>
            <person name="Meysman F."/>
            <person name="Nielsen L.P."/>
            <person name="Schramm A."/>
            <person name="Kjeldsen K.U."/>
        </authorList>
    </citation>
    <scope>NUCLEOTIDE SEQUENCE [LARGE SCALE GENOMIC DNA]</scope>
    <source>
        <strain evidence="2">MCF</strain>
    </source>
</reference>
<feature type="domain" description="CID" evidence="1">
    <location>
        <begin position="1"/>
        <end position="43"/>
    </location>
</feature>
<dbReference type="EMBL" id="MTKO01000012">
    <property type="protein sequence ID" value="RWX47965.1"/>
    <property type="molecule type" value="Genomic_DNA"/>
</dbReference>
<dbReference type="Pfam" id="PF14361">
    <property type="entry name" value="RsbRD_N"/>
    <property type="match status" value="1"/>
</dbReference>
<sequence>MNLLELLKKKEKKILDIWAERTLDTYISSDFFKQAKNQFANPVGVNIRAGLTTIFQLILAEAEQQDFAEPLDQVVRIRAVQEFTPAQALAPILELKWVVKQVLSADEKGRALLSELAPFDRDVDRIALMAFDMYMNCRDQLHQARIHELKSGSYILTDSSCASAAIRENLQDIASLSRE</sequence>
<evidence type="ECO:0000313" key="2">
    <source>
        <dbReference type="EMBL" id="RWX47965.1"/>
    </source>
</evidence>
<name>A0A444J4E1_9BACT</name>
<evidence type="ECO:0000313" key="3">
    <source>
        <dbReference type="Proteomes" id="UP000287853"/>
    </source>
</evidence>
<comment type="caution">
    <text evidence="2">The sequence shown here is derived from an EMBL/GenBank/DDBJ whole genome shotgun (WGS) entry which is preliminary data.</text>
</comment>